<dbReference type="Proteomes" id="UP000467700">
    <property type="component" value="Unassembled WGS sequence"/>
</dbReference>
<evidence type="ECO:0000313" key="2">
    <source>
        <dbReference type="Proteomes" id="UP000467700"/>
    </source>
</evidence>
<dbReference type="OrthoDB" id="443318at2759"/>
<accession>A0A8S0WGM2</accession>
<organism evidence="1 2">
    <name type="scientific">Cyclocybe aegerita</name>
    <name type="common">Black poplar mushroom</name>
    <name type="synonym">Agrocybe aegerita</name>
    <dbReference type="NCBI Taxonomy" id="1973307"/>
    <lineage>
        <taxon>Eukaryota</taxon>
        <taxon>Fungi</taxon>
        <taxon>Dikarya</taxon>
        <taxon>Basidiomycota</taxon>
        <taxon>Agaricomycotina</taxon>
        <taxon>Agaricomycetes</taxon>
        <taxon>Agaricomycetidae</taxon>
        <taxon>Agaricales</taxon>
        <taxon>Agaricineae</taxon>
        <taxon>Bolbitiaceae</taxon>
        <taxon>Cyclocybe</taxon>
    </lineage>
</organism>
<comment type="caution">
    <text evidence="1">The sequence shown here is derived from an EMBL/GenBank/DDBJ whole genome shotgun (WGS) entry which is preliminary data.</text>
</comment>
<dbReference type="InterPro" id="IPR029058">
    <property type="entry name" value="AB_hydrolase_fold"/>
</dbReference>
<gene>
    <name evidence="1" type="ORF">AAE3_LOCUS3929</name>
</gene>
<name>A0A8S0WGM2_CYCAE</name>
<keyword evidence="2" id="KW-1185">Reference proteome</keyword>
<dbReference type="SUPFAM" id="SSF53474">
    <property type="entry name" value="alpha/beta-Hydrolases"/>
    <property type="match status" value="1"/>
</dbReference>
<sequence length="198" mass="21622">MVTDCLDKFVTYPPKCRIHSPVQPAIGILNPFLSYPVKIQGSVLGFPRSTQEFIYFNRHTTVFLTVCYSILTQNTELISKTPSMLPTTWNSCSNGAVYVNETTGAPGRDTSIPSALSVLPNVIEKSVRTVIVHGLADFILIAEGTRIAIQNMSWGGAQGLQTPIEDETFTVQIWVSTGTCTPNANSPVTPIHSELFCN</sequence>
<dbReference type="Gene3D" id="3.40.50.1820">
    <property type="entry name" value="alpha/beta hydrolase"/>
    <property type="match status" value="1"/>
</dbReference>
<dbReference type="EMBL" id="CACVBS010000034">
    <property type="protein sequence ID" value="CAA7261653.1"/>
    <property type="molecule type" value="Genomic_DNA"/>
</dbReference>
<dbReference type="AlphaFoldDB" id="A0A8S0WGM2"/>
<reference evidence="1 2" key="1">
    <citation type="submission" date="2020-01" db="EMBL/GenBank/DDBJ databases">
        <authorList>
            <person name="Gupta K D."/>
        </authorList>
    </citation>
    <scope>NUCLEOTIDE SEQUENCE [LARGE SCALE GENOMIC DNA]</scope>
</reference>
<proteinExistence type="predicted"/>
<protein>
    <submittedName>
        <fullName evidence="1">Uncharacterized protein</fullName>
    </submittedName>
</protein>
<evidence type="ECO:0000313" key="1">
    <source>
        <dbReference type="EMBL" id="CAA7261653.1"/>
    </source>
</evidence>